<evidence type="ECO:0000256" key="2">
    <source>
        <dbReference type="ARBA" id="ARBA00010792"/>
    </source>
</evidence>
<feature type="transmembrane region" description="Helical" evidence="7">
    <location>
        <begin position="76"/>
        <end position="99"/>
    </location>
</feature>
<evidence type="ECO:0000256" key="7">
    <source>
        <dbReference type="RuleBase" id="RU367016"/>
    </source>
</evidence>
<accession>A0A2N9JAK6</accession>
<comment type="subcellular location">
    <subcellularLocation>
        <location evidence="1 7">Cell membrane</location>
        <topology evidence="1 7">Multi-pass membrane protein</topology>
    </subcellularLocation>
</comment>
<keyword evidence="10" id="KW-1185">Reference proteome</keyword>
<evidence type="ECO:0000313" key="9">
    <source>
        <dbReference type="EMBL" id="SPD85201.1"/>
    </source>
</evidence>
<dbReference type="InterPro" id="IPR032818">
    <property type="entry name" value="DedA-like"/>
</dbReference>
<protein>
    <submittedName>
        <fullName evidence="9">DedA protein</fullName>
    </submittedName>
</protein>
<dbReference type="PANTHER" id="PTHR30353:SF0">
    <property type="entry name" value="TRANSMEMBRANE PROTEIN"/>
    <property type="match status" value="1"/>
</dbReference>
<feature type="transmembrane region" description="Helical" evidence="7">
    <location>
        <begin position="51"/>
        <end position="70"/>
    </location>
</feature>
<dbReference type="PANTHER" id="PTHR30353">
    <property type="entry name" value="INNER MEMBRANE PROTEIN DEDA-RELATED"/>
    <property type="match status" value="1"/>
</dbReference>
<feature type="transmembrane region" description="Helical" evidence="7">
    <location>
        <begin position="20"/>
        <end position="39"/>
    </location>
</feature>
<keyword evidence="4 7" id="KW-0812">Transmembrane</keyword>
<organism evidence="9 10">
    <name type="scientific">Micropruina glycogenica</name>
    <dbReference type="NCBI Taxonomy" id="75385"/>
    <lineage>
        <taxon>Bacteria</taxon>
        <taxon>Bacillati</taxon>
        <taxon>Actinomycetota</taxon>
        <taxon>Actinomycetes</taxon>
        <taxon>Propionibacteriales</taxon>
        <taxon>Nocardioidaceae</taxon>
        <taxon>Micropruina</taxon>
    </lineage>
</organism>
<dbReference type="Proteomes" id="UP000238164">
    <property type="component" value="Chromosome 1"/>
</dbReference>
<dbReference type="GO" id="GO:0005886">
    <property type="term" value="C:plasma membrane"/>
    <property type="evidence" value="ECO:0007669"/>
    <property type="project" value="UniProtKB-SubCell"/>
</dbReference>
<dbReference type="Pfam" id="PF09335">
    <property type="entry name" value="VTT_dom"/>
    <property type="match status" value="1"/>
</dbReference>
<proteinExistence type="inferred from homology"/>
<sequence>MTLLTLLVPLLLPDWMDPEYLIHALGNWALWGVALVLIIECSIFPILPGDSLLFTVGMFIAIVPPAITFPGMSQPMVLLVSCLVLMTAAVLGNVAGYFVGKWIGPAIFKPREGFWGRVFDPKRVDQTHELMERYGPRALVLARFVPFARTFITLIAGIGRMNFRKFITWTGVGAVVWAAGLTVLGYLVGNAPMIRDNLELVLIIIVLVSVLPMVFEYLRERRKLKAQAPAE</sequence>
<feature type="transmembrane region" description="Helical" evidence="7">
    <location>
        <begin position="166"/>
        <end position="188"/>
    </location>
</feature>
<feature type="domain" description="VTT" evidence="8">
    <location>
        <begin position="47"/>
        <end position="186"/>
    </location>
</feature>
<evidence type="ECO:0000256" key="3">
    <source>
        <dbReference type="ARBA" id="ARBA00022475"/>
    </source>
</evidence>
<dbReference type="InterPro" id="IPR032816">
    <property type="entry name" value="VTT_dom"/>
</dbReference>
<evidence type="ECO:0000313" key="10">
    <source>
        <dbReference type="Proteomes" id="UP000238164"/>
    </source>
</evidence>
<keyword evidence="3 7" id="KW-1003">Cell membrane</keyword>
<dbReference type="KEGG" id="mgg:MPLG2_0165"/>
<comment type="similarity">
    <text evidence="2 7">Belongs to the DedA family.</text>
</comment>
<gene>
    <name evidence="9" type="ORF">MPLG2_0165</name>
</gene>
<dbReference type="AlphaFoldDB" id="A0A2N9JAK6"/>
<dbReference type="EMBL" id="LT985188">
    <property type="protein sequence ID" value="SPD85201.1"/>
    <property type="molecule type" value="Genomic_DNA"/>
</dbReference>
<reference evidence="9 10" key="1">
    <citation type="submission" date="2018-02" db="EMBL/GenBank/DDBJ databases">
        <authorList>
            <person name="Cohen D.B."/>
            <person name="Kent A.D."/>
        </authorList>
    </citation>
    <scope>NUCLEOTIDE SEQUENCE [LARGE SCALE GENOMIC DNA]</scope>
    <source>
        <strain evidence="9">1</strain>
    </source>
</reference>
<name>A0A2N9JAK6_9ACTN</name>
<keyword evidence="5 7" id="KW-1133">Transmembrane helix</keyword>
<evidence type="ECO:0000256" key="5">
    <source>
        <dbReference type="ARBA" id="ARBA00022989"/>
    </source>
</evidence>
<keyword evidence="6 7" id="KW-0472">Membrane</keyword>
<evidence type="ECO:0000256" key="6">
    <source>
        <dbReference type="ARBA" id="ARBA00023136"/>
    </source>
</evidence>
<evidence type="ECO:0000256" key="1">
    <source>
        <dbReference type="ARBA" id="ARBA00004651"/>
    </source>
</evidence>
<dbReference type="RefSeq" id="WP_231935734.1">
    <property type="nucleotide sequence ID" value="NZ_BAAAGO010000016.1"/>
</dbReference>
<evidence type="ECO:0000256" key="4">
    <source>
        <dbReference type="ARBA" id="ARBA00022692"/>
    </source>
</evidence>
<evidence type="ECO:0000259" key="8">
    <source>
        <dbReference type="Pfam" id="PF09335"/>
    </source>
</evidence>
<feature type="transmembrane region" description="Helical" evidence="7">
    <location>
        <begin position="200"/>
        <end position="218"/>
    </location>
</feature>